<dbReference type="InterPro" id="IPR001810">
    <property type="entry name" value="F-box_dom"/>
</dbReference>
<feature type="domain" description="F-box" evidence="1">
    <location>
        <begin position="6"/>
        <end position="51"/>
    </location>
</feature>
<dbReference type="OrthoDB" id="4084239at2759"/>
<sequence length="707" mass="80628">MMYLTEQVFLNLPLPVITEIISYLEQAEVANVAVTCSQLYLVAISVLYHSIQIFPLDPAPEEEFGDLYSQRGCQSRNSKTHGRLKNFPVYKGSQITTIEKIAALSETLLTKPEIAERIHYLDFHGGFGDELVQYFKRDIEEHMESHAINLKRLRIVYESGEMSELNSVGSKPLKNTSHVKVDQLHQLSKLQHIRLDSIAFEVDQPDLSSFDLFADEFEYVYRVPKLSFSTLQGCGLEVLKAMHCGLVKLEPSVLTLEHRHEASEHEEIRGTGDGGEQSLVEQLNRAAIHGDVPKLDFHILDERIHLSNLSILHLRVSCAEHDVDFIEAGCCCFVNFLTSWRQFLSVNEGLPNLRELELSVPPPRDWLRPHDLLDVIVTPASDFIKTLTGLRKLTFGLSTQTFKMYAETGMSPALLNRINTRLIEAFFLSLGGVSSTLEHLELPDFLMAFFFYKPHFMELLLHTCQCSGCGMVLQEFERHFIEVEEWDDDEGNEIGIYNGNESDDHDAVGNENENYDGNENGNELNEIGSNDTVRASYEHDNYTQTGNREVQNDANDTHFDENDENEVNISALNKSAFFLMIGLVLDKLQNERKLLAPLNRKTGLNECHLFRGQPNTLAEIAAISGQENSHNWDLLVSIYILHQIRPVLQFFKKHFPKLSLVMVHGIYYEKGQDGNFHSVFDSDEYPRLLFLNGFKVTSEKYGHYVFD</sequence>
<protein>
    <submittedName>
        <fullName evidence="2">CIC11C00000005384</fullName>
    </submittedName>
</protein>
<dbReference type="Proteomes" id="UP000182334">
    <property type="component" value="Chromosome II"/>
</dbReference>
<dbReference type="SUPFAM" id="SSF81383">
    <property type="entry name" value="F-box domain"/>
    <property type="match status" value="1"/>
</dbReference>
<accession>A0A1L0BCQ8</accession>
<dbReference type="InterPro" id="IPR036047">
    <property type="entry name" value="F-box-like_dom_sf"/>
</dbReference>
<evidence type="ECO:0000313" key="2">
    <source>
        <dbReference type="EMBL" id="SGZ48840.1"/>
    </source>
</evidence>
<evidence type="ECO:0000313" key="3">
    <source>
        <dbReference type="Proteomes" id="UP000182334"/>
    </source>
</evidence>
<gene>
    <name evidence="2" type="ORF">SAMEA4029010_CIC11G00000005384</name>
</gene>
<evidence type="ECO:0000259" key="1">
    <source>
        <dbReference type="PROSITE" id="PS50181"/>
    </source>
</evidence>
<dbReference type="AlphaFoldDB" id="A0A1L0BCQ8"/>
<proteinExistence type="predicted"/>
<dbReference type="EMBL" id="LT635757">
    <property type="protein sequence ID" value="SGZ48840.1"/>
    <property type="molecule type" value="Genomic_DNA"/>
</dbReference>
<organism evidence="2 3">
    <name type="scientific">Sungouiella intermedia</name>
    <dbReference type="NCBI Taxonomy" id="45354"/>
    <lineage>
        <taxon>Eukaryota</taxon>
        <taxon>Fungi</taxon>
        <taxon>Dikarya</taxon>
        <taxon>Ascomycota</taxon>
        <taxon>Saccharomycotina</taxon>
        <taxon>Pichiomycetes</taxon>
        <taxon>Metschnikowiaceae</taxon>
        <taxon>Sungouiella</taxon>
    </lineage>
</organism>
<name>A0A1L0BCQ8_9ASCO</name>
<dbReference type="PROSITE" id="PS50181">
    <property type="entry name" value="FBOX"/>
    <property type="match status" value="1"/>
</dbReference>
<keyword evidence="3" id="KW-1185">Reference proteome</keyword>
<reference evidence="2 3" key="1">
    <citation type="submission" date="2016-10" db="EMBL/GenBank/DDBJ databases">
        <authorList>
            <person name="de Groot N.N."/>
        </authorList>
    </citation>
    <scope>NUCLEOTIDE SEQUENCE [LARGE SCALE GENOMIC DNA]</scope>
    <source>
        <strain evidence="2 3">CBS 141442</strain>
    </source>
</reference>